<dbReference type="AlphaFoldDB" id="A0A0S2IE32"/>
<organism evidence="2">
    <name type="scientific">Lobochlamys culleus</name>
    <dbReference type="NCBI Taxonomy" id="51693"/>
    <lineage>
        <taxon>Eukaryota</taxon>
        <taxon>Viridiplantae</taxon>
        <taxon>Chlorophyta</taxon>
        <taxon>core chlorophytes</taxon>
        <taxon>Chlorophyceae</taxon>
        <taxon>CS clade</taxon>
        <taxon>Chlamydomonadales</taxon>
        <taxon>Chlamydomonadaceae</taxon>
        <taxon>Lobochlamys</taxon>
    </lineage>
</organism>
<keyword evidence="2" id="KW-0934">Plastid</keyword>
<dbReference type="EMBL" id="KT625162">
    <property type="protein sequence ID" value="ALO21469.1"/>
    <property type="molecule type" value="Genomic_DNA"/>
</dbReference>
<keyword evidence="2" id="KW-0150">Chloroplast</keyword>
<dbReference type="InterPro" id="IPR035901">
    <property type="entry name" value="GIY-YIG_endonuc_sf"/>
</dbReference>
<keyword evidence="2" id="KW-0540">Nuclease</keyword>
<protein>
    <submittedName>
        <fullName evidence="2">Putative GIY-YIG homing endonuclease</fullName>
    </submittedName>
</protein>
<reference evidence="2" key="1">
    <citation type="journal article" date="2015" name="BMC Evol. Biol.">
        <title>Chloroplast phylogenomic analysis of chlorophyte green algae identifies a novel lineage sister to the Sphaeropleales (Chlorophyceae).</title>
        <authorList>
            <person name="Lemieux C."/>
            <person name="Vincent A.T."/>
            <person name="Labarre A."/>
            <person name="Otis C."/>
            <person name="Turmel M."/>
        </authorList>
    </citation>
    <scope>NUCLEOTIDE SEQUENCE</scope>
</reference>
<dbReference type="SUPFAM" id="SSF82771">
    <property type="entry name" value="GIY-YIG endonuclease"/>
    <property type="match status" value="1"/>
</dbReference>
<dbReference type="GO" id="GO:0004519">
    <property type="term" value="F:endonuclease activity"/>
    <property type="evidence" value="ECO:0007669"/>
    <property type="project" value="UniProtKB-KW"/>
</dbReference>
<evidence type="ECO:0000313" key="2">
    <source>
        <dbReference type="EMBL" id="ALO21469.1"/>
    </source>
</evidence>
<geneLocation type="chloroplast" evidence="2"/>
<feature type="domain" description="GIY-YIG" evidence="1">
    <location>
        <begin position="94"/>
        <end position="185"/>
    </location>
</feature>
<dbReference type="InterPro" id="IPR000305">
    <property type="entry name" value="GIY-YIG_endonuc"/>
</dbReference>
<dbReference type="PROSITE" id="PS50164">
    <property type="entry name" value="GIY_YIG"/>
    <property type="match status" value="1"/>
</dbReference>
<accession>A0A0S2IE32</accession>
<dbReference type="CDD" id="cd00719">
    <property type="entry name" value="GIY-YIG_SF"/>
    <property type="match status" value="1"/>
</dbReference>
<proteinExistence type="predicted"/>
<gene>
    <name evidence="2" type="primary">orf301</name>
</gene>
<keyword evidence="2" id="KW-0255">Endonuclease</keyword>
<sequence length="301" mass="35088">MLKYRFSFFFMIQESSRSKISIDIINKGLQILDDPVLRGSYTLVLTEQQIIFLDKIARNAFIEIMEHGLYELSVNTEGLSTIHLKTDPGKIQNNRPGVYIIKHIGTGMCIVGQTKNFKKRFNQYTSRGKGIGSDYNRINKNFYLAVQEAINNGLDYSQVFQRFVVYSWVDKEKKNPFGHKPLIIDNSLSLKNEINYLEHRLILAFFKCGLSYNCEDVSPIFLWDIFETHPVKVYKNNISLSEEKVGIQLIGSRQAKPFKTDDLFFYSSNDYITYRDSLKDKKNFLAMPALRKRLKRFFYPG</sequence>
<evidence type="ECO:0000259" key="1">
    <source>
        <dbReference type="PROSITE" id="PS50164"/>
    </source>
</evidence>
<name>A0A0S2IE32_9CHLO</name>
<keyword evidence="2" id="KW-0378">Hydrolase</keyword>